<sequence length="398" mass="41277">MKKSRRAAPAAGHPTPAAAVEPENAVELRDVSVSYGTTVALSGLSLAVARGETVALLGPSGSGKSTALKAIAGFERPSSGRVLLDGVDVTDASPARRGIGVVVQQYALFPHMRVDANVAYGLKARRMPKAEIAARVKAMLEMVGMEGHAHKLPRQLSGGQQQRVAIARALAIRPQVLLLDEPLSALDASLRAEMLLELQALRAELPDIAMVYVTHDQSEALTLADRIAVMRNARLEEIGTAEQLYSRPAGAFTAKFLGGASLLPAISTTVVPDGGAMGSVLAGAHRMKAVAPFAVNPGGRVLVAVRPHAWKLAAGSPAAAAGWAGDGAGDGYTVNSLPGRVESVQWRGAGHRLQVDLIGLSERVTVDLPAMSAVPAPGDLVVLTVEPQHAVLVPAGEL</sequence>
<organism evidence="5 6">
    <name type="scientific">Arthrobacter silviterrae</name>
    <dbReference type="NCBI Taxonomy" id="2026658"/>
    <lineage>
        <taxon>Bacteria</taxon>
        <taxon>Bacillati</taxon>
        <taxon>Actinomycetota</taxon>
        <taxon>Actinomycetes</taxon>
        <taxon>Micrococcales</taxon>
        <taxon>Micrococcaceae</taxon>
        <taxon>Arthrobacter</taxon>
    </lineage>
</organism>
<dbReference type="SUPFAM" id="SSF52540">
    <property type="entry name" value="P-loop containing nucleoside triphosphate hydrolases"/>
    <property type="match status" value="1"/>
</dbReference>
<dbReference type="InterPro" id="IPR013611">
    <property type="entry name" value="Transp-assoc_OB_typ2"/>
</dbReference>
<name>A0ABX0DDB6_9MICC</name>
<dbReference type="Proteomes" id="UP000479226">
    <property type="component" value="Unassembled WGS sequence"/>
</dbReference>
<dbReference type="InterPro" id="IPR017871">
    <property type="entry name" value="ABC_transporter-like_CS"/>
</dbReference>
<dbReference type="EMBL" id="JAAKZI010000032">
    <property type="protein sequence ID" value="NGN84889.1"/>
    <property type="molecule type" value="Genomic_DNA"/>
</dbReference>
<reference evidence="5 6" key="1">
    <citation type="submission" date="2020-02" db="EMBL/GenBank/DDBJ databases">
        <title>Genome sequence of the type strain DSM 27180 of Arthrobacter silviterrae.</title>
        <authorList>
            <person name="Gao J."/>
            <person name="Sun J."/>
        </authorList>
    </citation>
    <scope>NUCLEOTIDE SEQUENCE [LARGE SCALE GENOMIC DNA]</scope>
    <source>
        <strain evidence="5 6">DSM 27180</strain>
    </source>
</reference>
<proteinExistence type="predicted"/>
<comment type="caution">
    <text evidence="5">The sequence shown here is derived from an EMBL/GenBank/DDBJ whole genome shotgun (WGS) entry which is preliminary data.</text>
</comment>
<evidence type="ECO:0000256" key="1">
    <source>
        <dbReference type="ARBA" id="ARBA00022448"/>
    </source>
</evidence>
<dbReference type="Pfam" id="PF08402">
    <property type="entry name" value="TOBE_2"/>
    <property type="match status" value="1"/>
</dbReference>
<dbReference type="InterPro" id="IPR027417">
    <property type="entry name" value="P-loop_NTPase"/>
</dbReference>
<evidence type="ECO:0000256" key="3">
    <source>
        <dbReference type="ARBA" id="ARBA00022840"/>
    </source>
</evidence>
<dbReference type="Gene3D" id="3.40.50.300">
    <property type="entry name" value="P-loop containing nucleotide triphosphate hydrolases"/>
    <property type="match status" value="1"/>
</dbReference>
<dbReference type="PROSITE" id="PS50893">
    <property type="entry name" value="ABC_TRANSPORTER_2"/>
    <property type="match status" value="1"/>
</dbReference>
<dbReference type="PANTHER" id="PTHR42781">
    <property type="entry name" value="SPERMIDINE/PUTRESCINE IMPORT ATP-BINDING PROTEIN POTA"/>
    <property type="match status" value="1"/>
</dbReference>
<keyword evidence="3 5" id="KW-0067">ATP-binding</keyword>
<dbReference type="SMART" id="SM00382">
    <property type="entry name" value="AAA"/>
    <property type="match status" value="1"/>
</dbReference>
<dbReference type="InterPro" id="IPR003439">
    <property type="entry name" value="ABC_transporter-like_ATP-bd"/>
</dbReference>
<dbReference type="SUPFAM" id="SSF50331">
    <property type="entry name" value="MOP-like"/>
    <property type="match status" value="1"/>
</dbReference>
<feature type="domain" description="ABC transporter" evidence="4">
    <location>
        <begin position="26"/>
        <end position="257"/>
    </location>
</feature>
<evidence type="ECO:0000313" key="5">
    <source>
        <dbReference type="EMBL" id="NGN84889.1"/>
    </source>
</evidence>
<dbReference type="InterPro" id="IPR050093">
    <property type="entry name" value="ABC_SmlMolc_Importer"/>
</dbReference>
<dbReference type="PANTHER" id="PTHR42781:SF4">
    <property type="entry name" value="SPERMIDINE_PUTRESCINE IMPORT ATP-BINDING PROTEIN POTA"/>
    <property type="match status" value="1"/>
</dbReference>
<protein>
    <submittedName>
        <fullName evidence="5">ABC transporter ATP-binding protein</fullName>
    </submittedName>
</protein>
<accession>A0ABX0DDB6</accession>
<dbReference type="Pfam" id="PF00005">
    <property type="entry name" value="ABC_tran"/>
    <property type="match status" value="1"/>
</dbReference>
<dbReference type="PROSITE" id="PS00211">
    <property type="entry name" value="ABC_TRANSPORTER_1"/>
    <property type="match status" value="1"/>
</dbReference>
<evidence type="ECO:0000259" key="4">
    <source>
        <dbReference type="PROSITE" id="PS50893"/>
    </source>
</evidence>
<keyword evidence="6" id="KW-1185">Reference proteome</keyword>
<dbReference type="InterPro" id="IPR003593">
    <property type="entry name" value="AAA+_ATPase"/>
</dbReference>
<evidence type="ECO:0000313" key="6">
    <source>
        <dbReference type="Proteomes" id="UP000479226"/>
    </source>
</evidence>
<dbReference type="InterPro" id="IPR008995">
    <property type="entry name" value="Mo/tungstate-bd_C_term_dom"/>
</dbReference>
<keyword evidence="2" id="KW-0547">Nucleotide-binding</keyword>
<evidence type="ECO:0000256" key="2">
    <source>
        <dbReference type="ARBA" id="ARBA00022741"/>
    </source>
</evidence>
<gene>
    <name evidence="5" type="ORF">G6N77_15720</name>
</gene>
<keyword evidence="1" id="KW-0813">Transport</keyword>
<dbReference type="GO" id="GO:0005524">
    <property type="term" value="F:ATP binding"/>
    <property type="evidence" value="ECO:0007669"/>
    <property type="project" value="UniProtKB-KW"/>
</dbReference>